<evidence type="ECO:0000256" key="1">
    <source>
        <dbReference type="SAM" id="MobiDB-lite"/>
    </source>
</evidence>
<feature type="compositionally biased region" description="Polar residues" evidence="1">
    <location>
        <begin position="185"/>
        <end position="198"/>
    </location>
</feature>
<dbReference type="GeneID" id="5654948"/>
<dbReference type="GeneID" id="5654964"/>
<dbReference type="EMBL" id="FR796430">
    <property type="protein sequence ID" value="CAJ07910.1"/>
    <property type="molecule type" value="Genomic_DNA"/>
</dbReference>
<sequence length="204" mass="22689">MKCSIPLVVYVVVQFVAFLLVLVGTPLEMFRAPNRPGVAQCLTLFGFKLDCKSLEYEETVDMQWLNCPARIARFRLAQAFTLISILVYGAAFVLGLVLLYGCTIHRWVCLALNIVGAVTLCVVWVAMVVTYKKPDEPLCREVRNMGYRFGTGFALLVVAWILDILNIIFLLLPLQMRGSQDCANSMESQRTNNSKQATGSGGRA</sequence>
<dbReference type="KEGG" id="lma:LMJF_34_1700"/>
<feature type="transmembrane region" description="Helical" evidence="2">
    <location>
        <begin position="79"/>
        <end position="100"/>
    </location>
</feature>
<dbReference type="VEuPathDB" id="TriTrypDB:LmjF.34.1940"/>
<dbReference type="GeneID" id="5654960"/>
<dbReference type="PANTHER" id="PTHR33297">
    <property type="entry name" value="AMASTIN-LIKE SURFACE PROTEIN-LIKE PROTEIN-RELATED"/>
    <property type="match status" value="1"/>
</dbReference>
<dbReference type="RefSeq" id="XP_001686273.1">
    <property type="nucleotide sequence ID" value="XM_001686221.1"/>
</dbReference>
<dbReference type="EMBL" id="FR796430">
    <property type="protein sequence ID" value="CAJ07890.1"/>
    <property type="molecule type" value="Genomic_DNA"/>
</dbReference>
<dbReference type="EMBL" id="FR796430">
    <property type="protein sequence ID" value="CAJ07892.1"/>
    <property type="molecule type" value="Genomic_DNA"/>
</dbReference>
<dbReference type="KEGG" id="lma:LMJF_34_1820"/>
<dbReference type="RefSeq" id="XP_001686295.1">
    <property type="nucleotide sequence ID" value="XM_001686243.1"/>
</dbReference>
<evidence type="ECO:0000313" key="9">
    <source>
        <dbReference type="EMBL" id="CAJ07906.1"/>
    </source>
</evidence>
<evidence type="ECO:0000313" key="7">
    <source>
        <dbReference type="EMBL" id="CAJ07894.1"/>
    </source>
</evidence>
<dbReference type="InterPro" id="IPR009944">
    <property type="entry name" value="Amastin"/>
</dbReference>
<dbReference type="InParanoid" id="Q4Q325"/>
<dbReference type="AlphaFoldDB" id="Q4Q325"/>
<dbReference type="GeneID" id="5654946"/>
<dbReference type="KEGG" id="lma:LMJF_34_1780"/>
<feature type="transmembrane region" description="Helical" evidence="2">
    <location>
        <begin position="7"/>
        <end position="27"/>
    </location>
</feature>
<reference evidence="4" key="3">
    <citation type="submission" date="2011-01" db="EMBL/GenBank/DDBJ databases">
        <authorList>
            <person name="Aslett M."/>
        </authorList>
    </citation>
    <scope>NUCLEOTIDE SEQUENCE</scope>
    <source>
        <strain evidence="4">Friedlin</strain>
    </source>
</reference>
<dbReference type="RefSeq" id="XP_001686275.1">
    <property type="nucleotide sequence ID" value="XM_001686223.1"/>
</dbReference>
<proteinExistence type="predicted"/>
<dbReference type="GeneID" id="5654936"/>
<dbReference type="KEGG" id="lma:LMJF_34_1800"/>
<reference evidence="4 11" key="1">
    <citation type="journal article" date="2005" name="Science">
        <title>The genome of the kinetoplastid parasite, Leishmania major.</title>
        <authorList>
            <person name="Ivens A.C."/>
            <person name="Peacock C.S."/>
            <person name="Worthey E.A."/>
            <person name="Murphy L."/>
            <person name="Aggarwal G."/>
            <person name="Berriman M."/>
            <person name="Sisk E."/>
            <person name="Rajandream M.A."/>
            <person name="Adlem E."/>
            <person name="Aert R."/>
            <person name="Anupama A."/>
            <person name="Apostolou Z."/>
            <person name="Attipoe P."/>
            <person name="Bason N."/>
            <person name="Bauser C."/>
            <person name="Beck A."/>
            <person name="Beverley S.M."/>
            <person name="Bianchettin G."/>
            <person name="Borzym K."/>
            <person name="Bothe G."/>
            <person name="Bruschi C.V."/>
            <person name="Collins M."/>
            <person name="Cadag E."/>
            <person name="Ciarloni L."/>
            <person name="Clayton C."/>
            <person name="Coulson R.M."/>
            <person name="Cronin A."/>
            <person name="Cruz A.K."/>
            <person name="Davies R.M."/>
            <person name="De Gaudenzi J."/>
            <person name="Dobson D.E."/>
            <person name="Duesterhoeft A."/>
            <person name="Fazelina G."/>
            <person name="Fosker N."/>
            <person name="Frasch A.C."/>
            <person name="Fraser A."/>
            <person name="Fuchs M."/>
            <person name="Gabel C."/>
            <person name="Goble A."/>
            <person name="Goffeau A."/>
            <person name="Harris D."/>
            <person name="Hertz-Fowler C."/>
            <person name="Hilbert H."/>
            <person name="Horn D."/>
            <person name="Huang Y."/>
            <person name="Klages S."/>
            <person name="Knights A."/>
            <person name="Kube M."/>
            <person name="Larke N."/>
            <person name="Litvin L."/>
            <person name="Lord A."/>
            <person name="Louie T."/>
            <person name="Marra M."/>
            <person name="Masuy D."/>
            <person name="Matthews K."/>
            <person name="Michaeli S."/>
            <person name="Mottram J.C."/>
            <person name="Muller-Auer S."/>
            <person name="Munden H."/>
            <person name="Nelson S."/>
            <person name="Norbertczak H."/>
            <person name="Oliver K."/>
            <person name="O'neil S."/>
            <person name="Pentony M."/>
            <person name="Pohl T.M."/>
            <person name="Price C."/>
            <person name="Purnelle B."/>
            <person name="Quail M.A."/>
            <person name="Rabbinowitsch E."/>
            <person name="Reinhardt R."/>
            <person name="Rieger M."/>
            <person name="Rinta J."/>
            <person name="Robben J."/>
            <person name="Robertson L."/>
            <person name="Ruiz J.C."/>
            <person name="Rutter S."/>
            <person name="Saunders D."/>
            <person name="Schafer M."/>
            <person name="Schein J."/>
            <person name="Schwartz D.C."/>
            <person name="Seeger K."/>
            <person name="Seyler A."/>
            <person name="Sharp S."/>
            <person name="Shin H."/>
            <person name="Sivam D."/>
            <person name="Squares R."/>
            <person name="Squares S."/>
            <person name="Tosato V."/>
            <person name="Vogt C."/>
            <person name="Volckaert G."/>
            <person name="Wambutt R."/>
            <person name="Warren T."/>
            <person name="Wedler H."/>
            <person name="Woodward J."/>
            <person name="Zhou S."/>
            <person name="Zimmermann W."/>
            <person name="Smith D.F."/>
            <person name="Blackwell J.M."/>
            <person name="Stuart K.D."/>
            <person name="Barrell B."/>
            <person name="Myler P.J."/>
        </authorList>
    </citation>
    <scope>NUCLEOTIDE SEQUENCE [LARGE SCALE GENOMIC DNA]</scope>
    <source>
        <strain evidence="4">Friedlin</strain>
        <strain evidence="11">MHOM/IL/81/Friedlin</strain>
    </source>
</reference>
<feature type="transmembrane region" description="Helical" evidence="2">
    <location>
        <begin position="149"/>
        <end position="172"/>
    </location>
</feature>
<evidence type="ECO:0000313" key="3">
    <source>
        <dbReference type="EMBL" id="CAJ07882.1"/>
    </source>
</evidence>
<dbReference type="HOGENOM" id="CLU_092986_0_0_1"/>
<protein>
    <submittedName>
        <fullName evidence="4">Putative amastin-like surface protein</fullName>
    </submittedName>
</protein>
<dbReference type="EMBL" id="FR796430">
    <property type="protein sequence ID" value="CAJ07898.1"/>
    <property type="molecule type" value="Genomic_DNA"/>
</dbReference>
<feature type="transmembrane region" description="Helical" evidence="2">
    <location>
        <begin position="107"/>
        <end position="129"/>
    </location>
</feature>
<evidence type="ECO:0000313" key="5">
    <source>
        <dbReference type="EMBL" id="CAJ07890.1"/>
    </source>
</evidence>
<evidence type="ECO:0000313" key="8">
    <source>
        <dbReference type="EMBL" id="CAJ07898.1"/>
    </source>
</evidence>
<dbReference type="EMBL" id="FR796430">
    <property type="protein sequence ID" value="CAJ07906.1"/>
    <property type="molecule type" value="Genomic_DNA"/>
</dbReference>
<evidence type="ECO:0000313" key="4">
    <source>
        <dbReference type="EMBL" id="CAJ07888.1"/>
    </source>
</evidence>
<dbReference type="RefSeq" id="XP_001686283.1">
    <property type="nucleotide sequence ID" value="XM_001686231.1"/>
</dbReference>
<dbReference type="GeneID" id="5654942"/>
<dbReference type="KEGG" id="lma:LMJF_34_1760"/>
<dbReference type="RefSeq" id="XP_001686291.1">
    <property type="nucleotide sequence ID" value="XM_001686239.1"/>
</dbReference>
<keyword evidence="11" id="KW-1185">Reference proteome</keyword>
<evidence type="ECO:0000313" key="6">
    <source>
        <dbReference type="EMBL" id="CAJ07892.1"/>
    </source>
</evidence>
<dbReference type="EMBL" id="FR796430">
    <property type="protein sequence ID" value="CAJ07888.1"/>
    <property type="molecule type" value="Genomic_DNA"/>
</dbReference>
<dbReference type="EMBL" id="FR796430">
    <property type="protein sequence ID" value="CAJ07882.1"/>
    <property type="molecule type" value="Genomic_DNA"/>
</dbReference>
<dbReference type="VEuPathDB" id="TriTrypDB:LMJSD75_340024700"/>
<dbReference type="GeneID" id="5654944"/>
<dbReference type="Proteomes" id="UP000000542">
    <property type="component" value="Chromosome 34"/>
</dbReference>
<dbReference type="KEGG" id="lma:LMJF_34_1940"/>
<name>Q4Q325_LEIMA</name>
<reference evidence="4 11" key="2">
    <citation type="journal article" date="2011" name="Genome Res.">
        <title>Chromosome and gene copy number variation allow major structural change between species and strains of Leishmania.</title>
        <authorList>
            <person name="Rogers M.B."/>
            <person name="Hilley J.D."/>
            <person name="Dickens N.J."/>
            <person name="Wilkes J."/>
            <person name="Bates P.A."/>
            <person name="Depledge D.P."/>
            <person name="Harris D."/>
            <person name="Her Y."/>
            <person name="Herzyk P."/>
            <person name="Imamura H."/>
            <person name="Otto T.D."/>
            <person name="Sanders M."/>
            <person name="Seeger K."/>
            <person name="Dujardin J.C."/>
            <person name="Berriman M."/>
            <person name="Smith D.F."/>
            <person name="Hertz-Fowler C."/>
            <person name="Mottram J.C."/>
        </authorList>
    </citation>
    <scope>NUCLEOTIDE SEQUENCE [LARGE SCALE GENOMIC DNA]</scope>
    <source>
        <strain evidence="4">Friedlin</strain>
        <strain evidence="11">MHOM/IL/81/Friedlin</strain>
    </source>
</reference>
<dbReference type="KEGG" id="lma:LMJF_34_1980"/>
<keyword evidence="2" id="KW-1133">Transmembrane helix</keyword>
<evidence type="ECO:0000313" key="10">
    <source>
        <dbReference type="EMBL" id="CAJ07910.1"/>
    </source>
</evidence>
<dbReference type="VEuPathDB" id="TriTrypDB:LMJFC_340025900"/>
<dbReference type="RefSeq" id="XP_001686279.1">
    <property type="nucleotide sequence ID" value="XM_001686227.1"/>
</dbReference>
<feature type="region of interest" description="Disordered" evidence="1">
    <location>
        <begin position="185"/>
        <end position="204"/>
    </location>
</feature>
<keyword evidence="2" id="KW-0472">Membrane</keyword>
<dbReference type="VEuPathDB" id="TriTrypDB:LMJLV39_000020800"/>
<dbReference type="RefSeq" id="XP_001686267.1">
    <property type="nucleotide sequence ID" value="XM_001686215.1"/>
</dbReference>
<evidence type="ECO:0000256" key="2">
    <source>
        <dbReference type="SAM" id="Phobius"/>
    </source>
</evidence>
<dbReference type="PANTHER" id="PTHR33297:SF4">
    <property type="entry name" value="AMASTIN"/>
    <property type="match status" value="1"/>
</dbReference>
<organism evidence="4 11">
    <name type="scientific">Leishmania major</name>
    <dbReference type="NCBI Taxonomy" id="5664"/>
    <lineage>
        <taxon>Eukaryota</taxon>
        <taxon>Discoba</taxon>
        <taxon>Euglenozoa</taxon>
        <taxon>Kinetoplastea</taxon>
        <taxon>Metakinetoplastina</taxon>
        <taxon>Trypanosomatida</taxon>
        <taxon>Trypanosomatidae</taxon>
        <taxon>Leishmaniinae</taxon>
        <taxon>Leishmania</taxon>
    </lineage>
</organism>
<dbReference type="EMBL" id="FR796430">
    <property type="protein sequence ID" value="CAJ07894.1"/>
    <property type="molecule type" value="Genomic_DNA"/>
</dbReference>
<dbReference type="RefSeq" id="XP_001686277.1">
    <property type="nucleotide sequence ID" value="XM_001686225.1"/>
</dbReference>
<gene>
    <name evidence="3" type="ORF">LMJF_34_1700</name>
    <name evidence="4" type="ORF">LMJF_34_1760</name>
    <name evidence="5" type="ORF">LMJF_34_1780</name>
    <name evidence="6" type="ORF">LMJF_34_1800</name>
    <name evidence="7" type="ORF">LMJF_34_1820</name>
    <name evidence="8" type="ORF">LMJF_34_1860</name>
    <name evidence="9" type="ORF">LMJF_34_1940</name>
    <name evidence="10" type="ORF">LMJF_34_1980</name>
</gene>
<dbReference type="OMA" id="CIVWAII"/>
<dbReference type="KEGG" id="lma:LMJF_34_1860"/>
<evidence type="ECO:0000313" key="11">
    <source>
        <dbReference type="Proteomes" id="UP000000542"/>
    </source>
</evidence>
<accession>Q4Q325</accession>
<dbReference type="GeneID" id="5654952"/>
<dbReference type="Pfam" id="PF07344">
    <property type="entry name" value="Amastin"/>
    <property type="match status" value="1"/>
</dbReference>
<keyword evidence="2" id="KW-0812">Transmembrane</keyword>